<accession>X1H9H7</accession>
<dbReference type="AlphaFoldDB" id="X1H9H7"/>
<name>X1H9H7_9ZZZZ</name>
<dbReference type="EMBL" id="BARU01028112">
    <property type="protein sequence ID" value="GAH66861.1"/>
    <property type="molecule type" value="Genomic_DNA"/>
</dbReference>
<gene>
    <name evidence="1" type="ORF">S03H2_44917</name>
</gene>
<evidence type="ECO:0000313" key="1">
    <source>
        <dbReference type="EMBL" id="GAH66861.1"/>
    </source>
</evidence>
<organism evidence="1">
    <name type="scientific">marine sediment metagenome</name>
    <dbReference type="NCBI Taxonomy" id="412755"/>
    <lineage>
        <taxon>unclassified sequences</taxon>
        <taxon>metagenomes</taxon>
        <taxon>ecological metagenomes</taxon>
    </lineage>
</organism>
<comment type="caution">
    <text evidence="1">The sequence shown here is derived from an EMBL/GenBank/DDBJ whole genome shotgun (WGS) entry which is preliminary data.</text>
</comment>
<reference evidence="1" key="1">
    <citation type="journal article" date="2014" name="Front. Microbiol.">
        <title>High frequency of phylogenetically diverse reductive dehalogenase-homologous genes in deep subseafloor sedimentary metagenomes.</title>
        <authorList>
            <person name="Kawai M."/>
            <person name="Futagami T."/>
            <person name="Toyoda A."/>
            <person name="Takaki Y."/>
            <person name="Nishi S."/>
            <person name="Hori S."/>
            <person name="Arai W."/>
            <person name="Tsubouchi T."/>
            <person name="Morono Y."/>
            <person name="Uchiyama I."/>
            <person name="Ito T."/>
            <person name="Fujiyama A."/>
            <person name="Inagaki F."/>
            <person name="Takami H."/>
        </authorList>
    </citation>
    <scope>NUCLEOTIDE SEQUENCE</scope>
    <source>
        <strain evidence="1">Expedition CK06-06</strain>
    </source>
</reference>
<sequence>MRKGMEEYVKNIRVNFDGTISNFTRNCRIIKRSAIGLEFDKRILKNWLPPRLVLTSPPYPGVHVLYHRWQVKGRRETPVPFWLANKLDGNGASFYTLGGRNEKKLDTYFERITSAFRSISKIIGKDTMVVQLLAFSNPSWQFERYLKAMTEAGFSEWCLKELSSSGIDRIWRVVPNRKWYAKCYGKRKAGKEVLLFHKLAVS</sequence>
<proteinExistence type="predicted"/>
<protein>
    <submittedName>
        <fullName evidence="1">Uncharacterized protein</fullName>
    </submittedName>
</protein>